<name>A0A7R7WDI2_ASPKA</name>
<dbReference type="PANTHER" id="PTHR40619">
    <property type="entry name" value="FUNGAL STAND N-TERMINAL GOODBYE DOMAIN-CONTAINING PROTEIN"/>
    <property type="match status" value="1"/>
</dbReference>
<organism evidence="3 4">
    <name type="scientific">Aspergillus kawachii</name>
    <name type="common">White koji mold</name>
    <name type="synonym">Aspergillus awamori var. kawachi</name>
    <dbReference type="NCBI Taxonomy" id="1069201"/>
    <lineage>
        <taxon>Eukaryota</taxon>
        <taxon>Fungi</taxon>
        <taxon>Dikarya</taxon>
        <taxon>Ascomycota</taxon>
        <taxon>Pezizomycotina</taxon>
        <taxon>Eurotiomycetes</taxon>
        <taxon>Eurotiomycetidae</taxon>
        <taxon>Eurotiales</taxon>
        <taxon>Aspergillaceae</taxon>
        <taxon>Aspergillus</taxon>
        <taxon>Aspergillus subgen. Circumdati</taxon>
    </lineage>
</organism>
<reference evidence="3" key="1">
    <citation type="submission" date="2021-01" db="EMBL/GenBank/DDBJ databases">
        <authorList>
            <consortium name="Aspergillus luchuensis mut. kawachii IFO 4304 genome sequencing consortium"/>
            <person name="Kazuki M."/>
            <person name="Futagami T."/>
        </authorList>
    </citation>
    <scope>NUCLEOTIDE SEQUENCE</scope>
    <source>
        <strain evidence="3">IFO 4308</strain>
    </source>
</reference>
<evidence type="ECO:0000313" key="3">
    <source>
        <dbReference type="EMBL" id="BCS01006.1"/>
    </source>
</evidence>
<dbReference type="KEGG" id="aluc:AKAW2_51347A"/>
<feature type="domain" description="Nephrocystin 3-like N-terminal" evidence="2">
    <location>
        <begin position="388"/>
        <end position="566"/>
    </location>
</feature>
<dbReference type="Proteomes" id="UP000661280">
    <property type="component" value="Chromosome 5"/>
</dbReference>
<proteinExistence type="predicted"/>
<keyword evidence="1" id="KW-0677">Repeat</keyword>
<gene>
    <name evidence="3" type="ORF">AKAW2_51347A</name>
</gene>
<sequence length="605" mass="67765">MGDVMPTVTPWIQHNAPQVDPAWAFAEAQRKRQRNIPDPPPRVYGRKEKFKAVMKDFFATTKDSQAKDIFEHTHTWEEVRAEAQKALELRYQENRKKNFLRRSIRVMGDVTSRLEFLTALVPSGDYMGVLCGGLKLVYSAANRMSTIRDLILGSLDSLSQPIEDVSPYLYTYSWSETLLEKAHDLYICILDAVEEITIGSPRKGEVRTAPSLSRPSISQPSALRGMLEVGKAIVQQDDYGAQLESAISTTVTEKANAFEKAVKSCLSIEVHDMGRNVVRIGQGQDAIRGDLKPVLQAAASWERCEAILRDYMRQIQPILAYHAAMASQAPRVSITIQQLLTALHVTDPFPKVNIVDHMVCIITTERRKMLLAGGALGVVAEDQVTGALRDVRFRNWLQGMSSQVLVVSNMEQDILQEGPASPLTYMCSVLLKSLAPSEPVIPIAFFCRQHCNTQDSQTGVSEMMRSLIDQLIITLAESNSLDLSFLVEEHLHTIARQDVTILCHLFAEVVKRIPSGVVICIIDGIDFLSNFIHMPWLDVVMRFLYDLMGIVAGSRSNLVFKILVTSHRGASLASHWFPYRVELPMHRNEMINGVGLGTREMQSIF</sequence>
<dbReference type="EMBL" id="AP024429">
    <property type="protein sequence ID" value="BCS01006.1"/>
    <property type="molecule type" value="Genomic_DNA"/>
</dbReference>
<reference evidence="3" key="2">
    <citation type="submission" date="2021-02" db="EMBL/GenBank/DDBJ databases">
        <title>Aspergillus luchuensis mut. kawachii IFO 4304 genome sequence.</title>
        <authorList>
            <person name="Mori K."/>
            <person name="Kadooka C."/>
            <person name="Goto M."/>
            <person name="Futagami T."/>
        </authorList>
    </citation>
    <scope>NUCLEOTIDE SEQUENCE</scope>
    <source>
        <strain evidence="3">IFO 4308</strain>
    </source>
</reference>
<dbReference type="OrthoDB" id="5419927at2759"/>
<dbReference type="GeneID" id="64962327"/>
<dbReference type="PANTHER" id="PTHR40619:SF3">
    <property type="entry name" value="FUNGAL STAND N-TERMINAL GOODBYE DOMAIN-CONTAINING PROTEIN"/>
    <property type="match status" value="1"/>
</dbReference>
<accession>A0A7R7WDI2</accession>
<evidence type="ECO:0000313" key="4">
    <source>
        <dbReference type="Proteomes" id="UP000661280"/>
    </source>
</evidence>
<dbReference type="InterPro" id="IPR056884">
    <property type="entry name" value="NPHP3-like_N"/>
</dbReference>
<dbReference type="AlphaFoldDB" id="A0A7R7WDI2"/>
<protein>
    <recommendedName>
        <fullName evidence="2">Nephrocystin 3-like N-terminal domain-containing protein</fullName>
    </recommendedName>
</protein>
<evidence type="ECO:0000256" key="1">
    <source>
        <dbReference type="ARBA" id="ARBA00022737"/>
    </source>
</evidence>
<evidence type="ECO:0000259" key="2">
    <source>
        <dbReference type="Pfam" id="PF24883"/>
    </source>
</evidence>
<dbReference type="RefSeq" id="XP_041544768.1">
    <property type="nucleotide sequence ID" value="XM_041691266.1"/>
</dbReference>
<dbReference type="Pfam" id="PF24883">
    <property type="entry name" value="NPHP3_N"/>
    <property type="match status" value="1"/>
</dbReference>
<keyword evidence="4" id="KW-1185">Reference proteome</keyword>